<feature type="transmembrane region" description="Helical" evidence="6">
    <location>
        <begin position="100"/>
        <end position="120"/>
    </location>
</feature>
<dbReference type="Proteomes" id="UP000294545">
    <property type="component" value="Unassembled WGS sequence"/>
</dbReference>
<proteinExistence type="predicted"/>
<evidence type="ECO:0000256" key="4">
    <source>
        <dbReference type="ARBA" id="ARBA00022989"/>
    </source>
</evidence>
<evidence type="ECO:0000256" key="2">
    <source>
        <dbReference type="ARBA" id="ARBA00022692"/>
    </source>
</evidence>
<dbReference type="OrthoDB" id="9812661at2"/>
<feature type="transmembrane region" description="Helical" evidence="6">
    <location>
        <begin position="153"/>
        <end position="170"/>
    </location>
</feature>
<comment type="subcellular location">
    <subcellularLocation>
        <location evidence="1">Membrane</location>
        <topology evidence="1">Multi-pass membrane protein</topology>
    </subcellularLocation>
</comment>
<keyword evidence="3" id="KW-0133">Cell shape</keyword>
<evidence type="ECO:0000313" key="8">
    <source>
        <dbReference type="Proteomes" id="UP000294545"/>
    </source>
</evidence>
<feature type="transmembrane region" description="Helical" evidence="6">
    <location>
        <begin position="304"/>
        <end position="329"/>
    </location>
</feature>
<dbReference type="Pfam" id="PF01098">
    <property type="entry name" value="FTSW_RODA_SPOVE"/>
    <property type="match status" value="1"/>
</dbReference>
<dbReference type="GO" id="GO:0051301">
    <property type="term" value="P:cell division"/>
    <property type="evidence" value="ECO:0007669"/>
    <property type="project" value="InterPro"/>
</dbReference>
<name>A0A4R1N637_9FIRM</name>
<keyword evidence="4 6" id="KW-1133">Transmembrane helix</keyword>
<dbReference type="GO" id="GO:0008360">
    <property type="term" value="P:regulation of cell shape"/>
    <property type="evidence" value="ECO:0007669"/>
    <property type="project" value="UniProtKB-KW"/>
</dbReference>
<dbReference type="PANTHER" id="PTHR30474">
    <property type="entry name" value="CELL CYCLE PROTEIN"/>
    <property type="match status" value="1"/>
</dbReference>
<reference evidence="7 8" key="1">
    <citation type="submission" date="2019-03" db="EMBL/GenBank/DDBJ databases">
        <title>Genomic Encyclopedia of Type Strains, Phase IV (KMG-IV): sequencing the most valuable type-strain genomes for metagenomic binning, comparative biology and taxonomic classification.</title>
        <authorList>
            <person name="Goeker M."/>
        </authorList>
    </citation>
    <scope>NUCLEOTIDE SEQUENCE [LARGE SCALE GENOMIC DNA]</scope>
    <source>
        <strain evidence="7 8">DSM 24176</strain>
    </source>
</reference>
<feature type="transmembrane region" description="Helical" evidence="6">
    <location>
        <begin position="12"/>
        <end position="30"/>
    </location>
</feature>
<evidence type="ECO:0000256" key="6">
    <source>
        <dbReference type="SAM" id="Phobius"/>
    </source>
</evidence>
<feature type="transmembrane region" description="Helical" evidence="6">
    <location>
        <begin position="67"/>
        <end position="88"/>
    </location>
</feature>
<evidence type="ECO:0000256" key="5">
    <source>
        <dbReference type="ARBA" id="ARBA00023136"/>
    </source>
</evidence>
<evidence type="ECO:0000256" key="1">
    <source>
        <dbReference type="ARBA" id="ARBA00004141"/>
    </source>
</evidence>
<comment type="caution">
    <text evidence="7">The sequence shown here is derived from an EMBL/GenBank/DDBJ whole genome shotgun (WGS) entry which is preliminary data.</text>
</comment>
<feature type="transmembrane region" description="Helical" evidence="6">
    <location>
        <begin position="266"/>
        <end position="292"/>
    </location>
</feature>
<keyword evidence="8" id="KW-1185">Reference proteome</keyword>
<dbReference type="AlphaFoldDB" id="A0A4R1N637"/>
<feature type="transmembrane region" description="Helical" evidence="6">
    <location>
        <begin position="127"/>
        <end position="147"/>
    </location>
</feature>
<feature type="transmembrane region" description="Helical" evidence="6">
    <location>
        <begin position="42"/>
        <end position="60"/>
    </location>
</feature>
<organism evidence="7 8">
    <name type="scientific">Natranaerovirga hydrolytica</name>
    <dbReference type="NCBI Taxonomy" id="680378"/>
    <lineage>
        <taxon>Bacteria</taxon>
        <taxon>Bacillati</taxon>
        <taxon>Bacillota</taxon>
        <taxon>Clostridia</taxon>
        <taxon>Lachnospirales</taxon>
        <taxon>Natranaerovirgaceae</taxon>
        <taxon>Natranaerovirga</taxon>
    </lineage>
</organism>
<gene>
    <name evidence="7" type="ORF">EDC19_0510</name>
</gene>
<protein>
    <submittedName>
        <fullName evidence="7">Rod shape determining protein RodA</fullName>
    </submittedName>
</protein>
<accession>A0A4R1N637</accession>
<dbReference type="EMBL" id="SMGQ01000011">
    <property type="protein sequence ID" value="TCK98093.1"/>
    <property type="molecule type" value="Genomic_DNA"/>
</dbReference>
<dbReference type="PANTHER" id="PTHR30474:SF1">
    <property type="entry name" value="PEPTIDOGLYCAN GLYCOSYLTRANSFERASE MRDB"/>
    <property type="match status" value="1"/>
</dbReference>
<dbReference type="InterPro" id="IPR001182">
    <property type="entry name" value="FtsW/RodA"/>
</dbReference>
<keyword evidence="2 6" id="KW-0812">Transmembrane</keyword>
<sequence>MFRNYDFRRYDFLLALLVIGVAIFGIIAISSASEDEFYKRQILGLLLGIIAMVVMSLIDYKLIGKFYWVIYFVNIGLLLYVLAFGHTVNNATRWINLEFINIQPSEFSKIFMTIFIAVYLHKNKDRINNFIVLIGLGVLVAIPTFLISQQPDLSTSLVLMFILVMMIFVAGINYKYILIALGLLIPAVITLFWYVEQPDQRLLEDYQVRRIMSIRYPEDYLLEEGWQQFNSISAIGSGQLHGKGIASGEVTSVNNANYLSEPQTDFIFAIIGEELGFIGTSLLLIVLLTILLKCILIAKDATDMYGVLIVVGVVSIILFQTFVNVGVATALLPNTGIPLPFVSYGISSLVSTMMGIGIILNISMQRKSLFKRG</sequence>
<keyword evidence="5 6" id="KW-0472">Membrane</keyword>
<feature type="transmembrane region" description="Helical" evidence="6">
    <location>
        <begin position="177"/>
        <end position="195"/>
    </location>
</feature>
<dbReference type="GO" id="GO:0015648">
    <property type="term" value="F:lipid-linked peptidoglycan transporter activity"/>
    <property type="evidence" value="ECO:0007669"/>
    <property type="project" value="TreeGrafter"/>
</dbReference>
<evidence type="ECO:0000256" key="3">
    <source>
        <dbReference type="ARBA" id="ARBA00022960"/>
    </source>
</evidence>
<evidence type="ECO:0000313" key="7">
    <source>
        <dbReference type="EMBL" id="TCK98093.1"/>
    </source>
</evidence>
<dbReference type="GO" id="GO:0005886">
    <property type="term" value="C:plasma membrane"/>
    <property type="evidence" value="ECO:0007669"/>
    <property type="project" value="TreeGrafter"/>
</dbReference>
<feature type="transmembrane region" description="Helical" evidence="6">
    <location>
        <begin position="341"/>
        <end position="362"/>
    </location>
</feature>
<dbReference type="RefSeq" id="WP_132280042.1">
    <property type="nucleotide sequence ID" value="NZ_SMGQ01000011.1"/>
</dbReference>
<dbReference type="GO" id="GO:0032153">
    <property type="term" value="C:cell division site"/>
    <property type="evidence" value="ECO:0007669"/>
    <property type="project" value="TreeGrafter"/>
</dbReference>